<keyword evidence="2" id="KW-0805">Transcription regulation</keyword>
<dbReference type="InterPro" id="IPR022691">
    <property type="entry name" value="Tscrpt_elong_fac_GreA/B_N"/>
</dbReference>
<dbReference type="Gene3D" id="1.10.287.180">
    <property type="entry name" value="Transcription elongation factor, GreA/GreB, N-terminal domain"/>
    <property type="match status" value="1"/>
</dbReference>
<gene>
    <name evidence="6" type="ORF">BRCON_1478</name>
</gene>
<dbReference type="GO" id="GO:0032784">
    <property type="term" value="P:regulation of DNA-templated transcription elongation"/>
    <property type="evidence" value="ECO:0007669"/>
    <property type="project" value="InterPro"/>
</dbReference>
<dbReference type="SUPFAM" id="SSF48371">
    <property type="entry name" value="ARM repeat"/>
    <property type="match status" value="1"/>
</dbReference>
<reference evidence="6 7" key="1">
    <citation type="submission" date="2018-05" db="EMBL/GenBank/DDBJ databases">
        <title>A metagenomic window into the 2 km-deep terrestrial subsurface aquifer revealed taxonomically and functionally diverse microbial community comprising novel uncultured bacterial lineages.</title>
        <authorList>
            <person name="Kadnikov V.V."/>
            <person name="Mardanov A.V."/>
            <person name="Beletsky A.V."/>
            <person name="Banks D."/>
            <person name="Pimenov N.V."/>
            <person name="Frank Y.A."/>
            <person name="Karnachuk O.V."/>
            <person name="Ravin N.V."/>
        </authorList>
    </citation>
    <scope>NUCLEOTIDE SEQUENCE [LARGE SCALE GENOMIC DNA]</scope>
    <source>
        <strain evidence="6">BY</strain>
    </source>
</reference>
<evidence type="ECO:0000259" key="4">
    <source>
        <dbReference type="Pfam" id="PF01272"/>
    </source>
</evidence>
<evidence type="ECO:0000313" key="6">
    <source>
        <dbReference type="EMBL" id="AXA36255.1"/>
    </source>
</evidence>
<dbReference type="InterPro" id="IPR023459">
    <property type="entry name" value="Tscrpt_elong_fac_GreA/B_fam"/>
</dbReference>
<evidence type="ECO:0000256" key="2">
    <source>
        <dbReference type="ARBA" id="ARBA00023015"/>
    </source>
</evidence>
<keyword evidence="6" id="KW-0251">Elongation factor</keyword>
<name>A0A2Z4Y785_SUMC1</name>
<evidence type="ECO:0000256" key="3">
    <source>
        <dbReference type="ARBA" id="ARBA00023163"/>
    </source>
</evidence>
<proteinExistence type="inferred from homology"/>
<dbReference type="InterPro" id="IPR036953">
    <property type="entry name" value="GreA/GreB_C_sf"/>
</dbReference>
<dbReference type="PANTHER" id="PTHR30437">
    <property type="entry name" value="TRANSCRIPTION ELONGATION FACTOR GREA"/>
    <property type="match status" value="1"/>
</dbReference>
<dbReference type="PROSITE" id="PS00829">
    <property type="entry name" value="GREAB_1"/>
    <property type="match status" value="1"/>
</dbReference>
<evidence type="ECO:0000313" key="7">
    <source>
        <dbReference type="Proteomes" id="UP000262583"/>
    </source>
</evidence>
<dbReference type="Gene3D" id="3.10.50.30">
    <property type="entry name" value="Transcription elongation factor, GreA/GreB, C-terminal domain"/>
    <property type="match status" value="1"/>
</dbReference>
<accession>A0A2Z4Y785</accession>
<dbReference type="GO" id="GO:0003746">
    <property type="term" value="F:translation elongation factor activity"/>
    <property type="evidence" value="ECO:0007669"/>
    <property type="project" value="UniProtKB-KW"/>
</dbReference>
<dbReference type="InterPro" id="IPR016024">
    <property type="entry name" value="ARM-type_fold"/>
</dbReference>
<keyword evidence="3" id="KW-0804">Transcription</keyword>
<dbReference type="InterPro" id="IPR018151">
    <property type="entry name" value="TF_GreA/GreB_CS"/>
</dbReference>
<dbReference type="SUPFAM" id="SSF46557">
    <property type="entry name" value="GreA transcript cleavage protein, N-terminal domain"/>
    <property type="match status" value="1"/>
</dbReference>
<comment type="similarity">
    <text evidence="1">Belongs to the GreA/GreB family.</text>
</comment>
<dbReference type="AlphaFoldDB" id="A0A2Z4Y785"/>
<dbReference type="Pfam" id="PF01272">
    <property type="entry name" value="GreA_GreB"/>
    <property type="match status" value="1"/>
</dbReference>
<dbReference type="Pfam" id="PF03449">
    <property type="entry name" value="GreA_GreB_N"/>
    <property type="match status" value="1"/>
</dbReference>
<sequence>MGENIGDFSAREQQILSLIESGNLDRLDDAWLEVIADSPKEAEFYDKFIRAMRRAHALERAHELLLLALEELKTREQWELLHAVVRIAARFWPDSKPLRPYAAAALKGVYSHLPQLSAMIAACKGLPLDQVFQRFDSLLQLLPGEVYSHAYWGEGIVTDLDLSAGKITLDFPEEKGRVIAIEFLRKHLTYCPPDSFLARRRKNPQELYQLGQGAPSELVKLVLRGNQGRIKQAELKEALVGSVIPEEEWNEWWSRARNELRIDPWIDFDVRRGAHAEIVLRNAPRSAVDEIAERFFAHDTTMADRIAAVRKLREVVRAGAEPEPELVGRMREALLPSLANNPDVARALEAHYLLQDLQSIAPNQLPDLPCDAEALCAKIENYELLLEMEDDEYAARALQELAQRDGDKVFERAGELLPRARPALAQAIWTLLDPEHHVDIAVRALRTLMENPLSNPETYLWAMRNLTEGKWEHLEDYLPLSSLIFELFDQMEQWHRLVTIGGGTNEEVAAAKWLIGKVRTLISGRNFALLAAVAKEMPLDQLQELRRIIQLHNAVNDVFRNGADRALRLTRRELEEQTQQTATVVDPDSGIHYCTKKGHAWAVRELHELNTVRIPANAREIEKARSEGDLRENAGYHGAREKHVLLLQQAHFLQLGLATARVVTRDKVNTEQIGFGTRVIVQDVDSGAEQVYTLLGQWEAKPEEGIYFYKAPLFQQFLGKRVGDEFTVRLPDGTQRRYRVKSIENALASGEWDVGEGVIAEHAASE</sequence>
<protein>
    <submittedName>
        <fullName evidence="6">Transcription elongation factor GreA</fullName>
    </submittedName>
</protein>
<dbReference type="SUPFAM" id="SSF54534">
    <property type="entry name" value="FKBP-like"/>
    <property type="match status" value="1"/>
</dbReference>
<feature type="domain" description="Transcription elongation factor GreA/GreB C-terminal" evidence="4">
    <location>
        <begin position="670"/>
        <end position="744"/>
    </location>
</feature>
<dbReference type="GO" id="GO:0003677">
    <property type="term" value="F:DNA binding"/>
    <property type="evidence" value="ECO:0007669"/>
    <property type="project" value="InterPro"/>
</dbReference>
<dbReference type="InterPro" id="IPR036805">
    <property type="entry name" value="Tscrpt_elong_fac_GreA/B_N_sf"/>
</dbReference>
<evidence type="ECO:0000256" key="1">
    <source>
        <dbReference type="ARBA" id="ARBA00008213"/>
    </source>
</evidence>
<evidence type="ECO:0000259" key="5">
    <source>
        <dbReference type="Pfam" id="PF03449"/>
    </source>
</evidence>
<dbReference type="Proteomes" id="UP000262583">
    <property type="component" value="Chromosome"/>
</dbReference>
<feature type="domain" description="Transcription elongation factor GreA/GreB N-terminal" evidence="5">
    <location>
        <begin position="593"/>
        <end position="662"/>
    </location>
</feature>
<dbReference type="GO" id="GO:0070063">
    <property type="term" value="F:RNA polymerase binding"/>
    <property type="evidence" value="ECO:0007669"/>
    <property type="project" value="InterPro"/>
</dbReference>
<keyword evidence="6" id="KW-0648">Protein biosynthesis</keyword>
<dbReference type="KEGG" id="schv:BRCON_1478"/>
<dbReference type="EMBL" id="CP030759">
    <property type="protein sequence ID" value="AXA36255.1"/>
    <property type="molecule type" value="Genomic_DNA"/>
</dbReference>
<organism evidence="6 7">
    <name type="scientific">Sumerlaea chitinivorans</name>
    <dbReference type="NCBI Taxonomy" id="2250252"/>
    <lineage>
        <taxon>Bacteria</taxon>
        <taxon>Candidatus Sumerlaeota</taxon>
        <taxon>Candidatus Sumerlaeia</taxon>
        <taxon>Candidatus Sumerlaeales</taxon>
        <taxon>Candidatus Sumerlaeaceae</taxon>
        <taxon>Candidatus Sumerlaea</taxon>
    </lineage>
</organism>
<dbReference type="GO" id="GO:0006354">
    <property type="term" value="P:DNA-templated transcription elongation"/>
    <property type="evidence" value="ECO:0007669"/>
    <property type="project" value="TreeGrafter"/>
</dbReference>
<dbReference type="PANTHER" id="PTHR30437:SF4">
    <property type="entry name" value="TRANSCRIPTION ELONGATION FACTOR GREA"/>
    <property type="match status" value="1"/>
</dbReference>
<dbReference type="InterPro" id="IPR001437">
    <property type="entry name" value="Tscrpt_elong_fac_GreA/B_C"/>
</dbReference>